<sequence>MLGKISLGKWGMIVGGTLAIVGFIAYGAGNATLNLAGFFYGIPVFLGGLALKAAELKPTPYTKETSPEVAKLREEKGTPTQHQILRDVTRYRYGEQVHLQESLERLGLSPTDEERPVLSGLREEEIDGAYALILEFESSLIPWERWLEQKDKIERFFGPNISAKLHQPQSDWVEVALVATTE</sequence>
<evidence type="ECO:0000313" key="2">
    <source>
        <dbReference type="EMBL" id="QDZ40145.1"/>
    </source>
</evidence>
<protein>
    <submittedName>
        <fullName evidence="2">DUF2854 domain-containing protein</fullName>
    </submittedName>
</protein>
<evidence type="ECO:0000256" key="1">
    <source>
        <dbReference type="SAM" id="Phobius"/>
    </source>
</evidence>
<dbReference type="EMBL" id="CP042326">
    <property type="protein sequence ID" value="QDZ40145.1"/>
    <property type="molecule type" value="Genomic_DNA"/>
</dbReference>
<dbReference type="RefSeq" id="WP_146295830.1">
    <property type="nucleotide sequence ID" value="NZ_CP042326.1"/>
</dbReference>
<dbReference type="KEGG" id="enn:FRE64_09410"/>
<feature type="transmembrane region" description="Helical" evidence="1">
    <location>
        <begin position="7"/>
        <end position="29"/>
    </location>
</feature>
<keyword evidence="1" id="KW-0812">Transmembrane</keyword>
<proteinExistence type="predicted"/>
<keyword evidence="1" id="KW-1133">Transmembrane helix</keyword>
<accession>A0A5B8NPS6</accession>
<organism evidence="2 3">
    <name type="scientific">Euhalothece natronophila Z-M001</name>
    <dbReference type="NCBI Taxonomy" id="522448"/>
    <lineage>
        <taxon>Bacteria</taxon>
        <taxon>Bacillati</taxon>
        <taxon>Cyanobacteriota</taxon>
        <taxon>Cyanophyceae</taxon>
        <taxon>Oscillatoriophycideae</taxon>
        <taxon>Chroococcales</taxon>
        <taxon>Halothecacae</taxon>
        <taxon>Halothece cluster</taxon>
        <taxon>Euhalothece</taxon>
    </lineage>
</organism>
<reference evidence="2" key="1">
    <citation type="submission" date="2019-08" db="EMBL/GenBank/DDBJ databases">
        <title>Carotenoids and Carotenoid Binding Proteins in the Halophilic Cyanobacterium Euhalothece sp. ZM00.</title>
        <authorList>
            <person name="Cho S.M."/>
            <person name="Song J.Y."/>
            <person name="Park Y.-I."/>
        </authorList>
    </citation>
    <scope>NUCLEOTIDE SEQUENCE [LARGE SCALE GENOMIC DNA]</scope>
    <source>
        <strain evidence="2">Z-M001</strain>
    </source>
</reference>
<name>A0A5B8NPS6_9CHRO</name>
<dbReference type="AlphaFoldDB" id="A0A5B8NPS6"/>
<gene>
    <name evidence="2" type="ORF">FRE64_09410</name>
</gene>
<dbReference type="OrthoDB" id="542452at2"/>
<dbReference type="PANTHER" id="PTHR35551">
    <property type="match status" value="1"/>
</dbReference>
<dbReference type="InterPro" id="IPR021275">
    <property type="entry name" value="DUF2854"/>
</dbReference>
<evidence type="ECO:0000313" key="3">
    <source>
        <dbReference type="Proteomes" id="UP000318453"/>
    </source>
</evidence>
<keyword evidence="1" id="KW-0472">Membrane</keyword>
<dbReference type="PANTHER" id="PTHR35551:SF1">
    <property type="entry name" value="ACCLIMATION OF PHOTOSYNTHESIS TO ENVIRONMENT"/>
    <property type="match status" value="1"/>
</dbReference>
<keyword evidence="3" id="KW-1185">Reference proteome</keyword>
<dbReference type="Proteomes" id="UP000318453">
    <property type="component" value="Chromosome"/>
</dbReference>
<dbReference type="Pfam" id="PF11016">
    <property type="entry name" value="DUF2854"/>
    <property type="match status" value="1"/>
</dbReference>